<comment type="cofactor">
    <cofactor evidence="10">
        <name>Mg(2+)</name>
        <dbReference type="ChEBI" id="CHEBI:18420"/>
    </cofactor>
    <cofactor evidence="10">
        <name>Mn(2+)</name>
        <dbReference type="ChEBI" id="CHEBI:29035"/>
    </cofactor>
    <text evidence="10">Probably binds two magnesium or manganese ions per subunit.</text>
</comment>
<keyword evidence="15" id="KW-0255">Endonuclease</keyword>
<dbReference type="InterPro" id="IPR004808">
    <property type="entry name" value="AP_endonuc_1"/>
</dbReference>
<dbReference type="PANTHER" id="PTHR22748:SF4">
    <property type="entry name" value="DNA-(APURINIC OR APYRIMIDINIC SITE) ENDONUCLEASE 2"/>
    <property type="match status" value="1"/>
</dbReference>
<evidence type="ECO:0000256" key="1">
    <source>
        <dbReference type="ARBA" id="ARBA00007092"/>
    </source>
</evidence>
<evidence type="ECO:0000256" key="8">
    <source>
        <dbReference type="ARBA" id="ARBA00023242"/>
    </source>
</evidence>
<keyword evidence="4 12" id="KW-0863">Zinc-finger</keyword>
<evidence type="ECO:0000313" key="15">
    <source>
        <dbReference type="EMBL" id="KAG0690873.1"/>
    </source>
</evidence>
<dbReference type="GO" id="GO:0008081">
    <property type="term" value="F:phosphoric diester hydrolase activity"/>
    <property type="evidence" value="ECO:0007669"/>
    <property type="project" value="TreeGrafter"/>
</dbReference>
<name>A0A9P7BIE3_9ASCO</name>
<evidence type="ECO:0000256" key="4">
    <source>
        <dbReference type="ARBA" id="ARBA00022771"/>
    </source>
</evidence>
<reference evidence="15" key="1">
    <citation type="submission" date="2020-11" db="EMBL/GenBank/DDBJ databases">
        <title>Kefir isolates.</title>
        <authorList>
            <person name="Marcisauskas S."/>
            <person name="Kim Y."/>
            <person name="Blasche S."/>
        </authorList>
    </citation>
    <scope>NUCLEOTIDE SEQUENCE</scope>
    <source>
        <strain evidence="15">Olga-1</strain>
    </source>
</reference>
<feature type="active site" description="Proton donor/acceptor" evidence="9">
    <location>
        <position position="217"/>
    </location>
</feature>
<keyword evidence="7 10" id="KW-0460">Magnesium</keyword>
<comment type="caution">
    <text evidence="15">The sequence shown here is derived from an EMBL/GenBank/DDBJ whole genome shotgun (WGS) entry which is preliminary data.</text>
</comment>
<feature type="compositionally biased region" description="Polar residues" evidence="13">
    <location>
        <begin position="409"/>
        <end position="425"/>
    </location>
</feature>
<feature type="site" description="Interaction with DNA substrate" evidence="11">
    <location>
        <position position="358"/>
    </location>
</feature>
<feature type="site" description="Important for catalytic activity" evidence="11">
    <location>
        <position position="332"/>
    </location>
</feature>
<dbReference type="EMBL" id="PUHW01000015">
    <property type="protein sequence ID" value="KAG0690873.1"/>
    <property type="molecule type" value="Genomic_DNA"/>
</dbReference>
<keyword evidence="10" id="KW-0464">Manganese</keyword>
<feature type="binding site" evidence="10">
    <location>
        <position position="357"/>
    </location>
    <ligand>
        <name>Mg(2+)</name>
        <dbReference type="ChEBI" id="CHEBI:18420"/>
        <label>1</label>
    </ligand>
</feature>
<dbReference type="GO" id="GO:0006284">
    <property type="term" value="P:base-excision repair"/>
    <property type="evidence" value="ECO:0007669"/>
    <property type="project" value="TreeGrafter"/>
</dbReference>
<gene>
    <name evidence="15" type="primary">APN2</name>
    <name evidence="15" type="ORF">C6P40_000957</name>
</gene>
<proteinExistence type="inferred from homology"/>
<evidence type="ECO:0000256" key="7">
    <source>
        <dbReference type="ARBA" id="ARBA00022842"/>
    </source>
</evidence>
<feature type="compositionally biased region" description="Basic and acidic residues" evidence="13">
    <location>
        <begin position="513"/>
        <end position="525"/>
    </location>
</feature>
<feature type="binding site" evidence="10">
    <location>
        <position position="358"/>
    </location>
    <ligand>
        <name>Mg(2+)</name>
        <dbReference type="ChEBI" id="CHEBI:18420"/>
        <label>1</label>
    </ligand>
</feature>
<keyword evidence="8" id="KW-0539">Nucleus</keyword>
<dbReference type="Proteomes" id="UP000697127">
    <property type="component" value="Unassembled WGS sequence"/>
</dbReference>
<feature type="domain" description="GRF-type" evidence="14">
    <location>
        <begin position="548"/>
        <end position="608"/>
    </location>
</feature>
<evidence type="ECO:0000259" key="14">
    <source>
        <dbReference type="PROSITE" id="PS51999"/>
    </source>
</evidence>
<feature type="site" description="Transition state stabilizer" evidence="11">
    <location>
        <position position="219"/>
    </location>
</feature>
<evidence type="ECO:0000256" key="3">
    <source>
        <dbReference type="ARBA" id="ARBA00022723"/>
    </source>
</evidence>
<keyword evidence="3 10" id="KW-0479">Metal-binding</keyword>
<dbReference type="Pfam" id="PF06839">
    <property type="entry name" value="Zn_ribbon_GRF"/>
    <property type="match status" value="1"/>
</dbReference>
<feature type="binding site" evidence="10">
    <location>
        <position position="219"/>
    </location>
    <ligand>
        <name>Mg(2+)</name>
        <dbReference type="ChEBI" id="CHEBI:18420"/>
        <label>1</label>
    </ligand>
</feature>
<keyword evidence="16" id="KW-1185">Reference proteome</keyword>
<evidence type="ECO:0000256" key="2">
    <source>
        <dbReference type="ARBA" id="ARBA00013541"/>
    </source>
</evidence>
<dbReference type="Gene3D" id="3.60.10.10">
    <property type="entry name" value="Endonuclease/exonuclease/phosphatase"/>
    <property type="match status" value="1"/>
</dbReference>
<feature type="active site" evidence="9">
    <location>
        <position position="176"/>
    </location>
</feature>
<keyword evidence="5" id="KW-0378">Hydrolase</keyword>
<comment type="similarity">
    <text evidence="1">Belongs to the DNA repair enzymes AP/ExoA family.</text>
</comment>
<protein>
    <recommendedName>
        <fullName evidence="2">DNA-(apurinic or apyrimidinic site) endonuclease 2</fullName>
    </recommendedName>
</protein>
<evidence type="ECO:0000256" key="13">
    <source>
        <dbReference type="SAM" id="MobiDB-lite"/>
    </source>
</evidence>
<accession>A0A9P7BIE3</accession>
<keyword evidence="6" id="KW-0862">Zinc</keyword>
<dbReference type="PROSITE" id="PS51999">
    <property type="entry name" value="ZF_GRF"/>
    <property type="match status" value="1"/>
</dbReference>
<dbReference type="PANTHER" id="PTHR22748">
    <property type="entry name" value="AP ENDONUCLEASE"/>
    <property type="match status" value="1"/>
</dbReference>
<feature type="region of interest" description="Disordered" evidence="13">
    <location>
        <begin position="409"/>
        <end position="442"/>
    </location>
</feature>
<dbReference type="AlphaFoldDB" id="A0A9P7BIE3"/>
<dbReference type="GO" id="GO:0008270">
    <property type="term" value="F:zinc ion binding"/>
    <property type="evidence" value="ECO:0007669"/>
    <property type="project" value="UniProtKB-KW"/>
</dbReference>
<evidence type="ECO:0000256" key="11">
    <source>
        <dbReference type="PIRSR" id="PIRSR604808-3"/>
    </source>
</evidence>
<evidence type="ECO:0000256" key="10">
    <source>
        <dbReference type="PIRSR" id="PIRSR604808-2"/>
    </source>
</evidence>
<organism evidence="15 16">
    <name type="scientific">Pichia californica</name>
    <dbReference type="NCBI Taxonomy" id="460514"/>
    <lineage>
        <taxon>Eukaryota</taxon>
        <taxon>Fungi</taxon>
        <taxon>Dikarya</taxon>
        <taxon>Ascomycota</taxon>
        <taxon>Saccharomycotina</taxon>
        <taxon>Pichiomycetes</taxon>
        <taxon>Pichiales</taxon>
        <taxon>Pichiaceae</taxon>
        <taxon>Pichia</taxon>
    </lineage>
</organism>
<dbReference type="InterPro" id="IPR036691">
    <property type="entry name" value="Endo/exonu/phosph_ase_sf"/>
</dbReference>
<dbReference type="GO" id="GO:0003906">
    <property type="term" value="F:DNA-(apurinic or apyrimidinic site) endonuclease activity"/>
    <property type="evidence" value="ECO:0007669"/>
    <property type="project" value="TreeGrafter"/>
</dbReference>
<feature type="binding site" evidence="10">
    <location>
        <position position="24"/>
    </location>
    <ligand>
        <name>Mg(2+)</name>
        <dbReference type="ChEBI" id="CHEBI:18420"/>
        <label>1</label>
    </ligand>
</feature>
<sequence length="608" mass="69468">MTLNVDGKIPSLKSHSSVRLVSFNINGYKTLTHYHPWNDLSTLSKIFTYLKADIITFQELKLQKQDIDRSIACVPNYRTFITIPQKKKGYSGVSIFIKSNIQILKVEEGITGYLLLPNNQSITYRENYNLNNSIESSSIGGYTDNLNDSKEALSIDQDGRCLIIELYNNIVIICVYCPANSMLDEDMEILRCLFLETLFKRVENLSKMGKSVIIMGDINVSPSLIDRDDYINEGLKDKSLIMPNSNSNSNSNISESFEILNKDAVLNFRSELMCRKILNTYVYDINNFNQNENNSKILYDLGRVKNPNRLKMYTCWNTLKNNRPLNIGSRIDLFLATKDILNITDDCNIWPFLYGSDHCPIFCDLDFGKLKILNPISNFKPSYKNFEAVTYYGLTITKSIDSFFKLTTRSKSEPSNNNKTQSIKFQSDIRPEKRNSRLPVYTSRKIQKGQSTLFSSIVKPKESLSLSSFSSSLSLTPASTSDLTNLKDSLFVQDSDDDENDDKNNNNNNNSNIDEKSTIPKEQDKNKLSAATFNELLTMRSFNSVPQCDHNEPCVLRTTRNGVNTGRKFWCCSKPKENSTWSDDLKTTIKETSDNNEYSCSYFKWAQK</sequence>
<evidence type="ECO:0000256" key="5">
    <source>
        <dbReference type="ARBA" id="ARBA00022801"/>
    </source>
</evidence>
<feature type="binding site" evidence="10">
    <location>
        <position position="59"/>
    </location>
    <ligand>
        <name>Mg(2+)</name>
        <dbReference type="ChEBI" id="CHEBI:18420"/>
        <label>1</label>
    </ligand>
</feature>
<dbReference type="InterPro" id="IPR005135">
    <property type="entry name" value="Endo/exonuclease/phosphatase"/>
</dbReference>
<dbReference type="SUPFAM" id="SSF56219">
    <property type="entry name" value="DNase I-like"/>
    <property type="match status" value="1"/>
</dbReference>
<dbReference type="PROSITE" id="PS51435">
    <property type="entry name" value="AP_NUCLEASE_F1_4"/>
    <property type="match status" value="1"/>
</dbReference>
<evidence type="ECO:0000256" key="6">
    <source>
        <dbReference type="ARBA" id="ARBA00022833"/>
    </source>
</evidence>
<evidence type="ECO:0000313" key="16">
    <source>
        <dbReference type="Proteomes" id="UP000697127"/>
    </source>
</evidence>
<feature type="region of interest" description="Disordered" evidence="13">
    <location>
        <begin position="493"/>
        <end position="525"/>
    </location>
</feature>
<dbReference type="InterPro" id="IPR010666">
    <property type="entry name" value="Znf_GRF"/>
</dbReference>
<evidence type="ECO:0000256" key="9">
    <source>
        <dbReference type="PIRSR" id="PIRSR604808-1"/>
    </source>
</evidence>
<dbReference type="GO" id="GO:0005634">
    <property type="term" value="C:nucleus"/>
    <property type="evidence" value="ECO:0007669"/>
    <property type="project" value="TreeGrafter"/>
</dbReference>
<dbReference type="GO" id="GO:0008311">
    <property type="term" value="F:double-stranded DNA 3'-5' DNA exonuclease activity"/>
    <property type="evidence" value="ECO:0007669"/>
    <property type="project" value="TreeGrafter"/>
</dbReference>
<feature type="binding site" evidence="10">
    <location>
        <position position="217"/>
    </location>
    <ligand>
        <name>Mg(2+)</name>
        <dbReference type="ChEBI" id="CHEBI:18420"/>
        <label>1</label>
    </ligand>
</feature>
<dbReference type="Pfam" id="PF03372">
    <property type="entry name" value="Exo_endo_phos"/>
    <property type="match status" value="1"/>
</dbReference>
<evidence type="ECO:0000256" key="12">
    <source>
        <dbReference type="PROSITE-ProRule" id="PRU01343"/>
    </source>
</evidence>
<feature type="active site" description="Proton acceptor" evidence="9">
    <location>
        <position position="358"/>
    </location>
</feature>
<keyword evidence="15" id="KW-0540">Nuclease</keyword>
<dbReference type="OrthoDB" id="391817at2759"/>